<dbReference type="AlphaFoldDB" id="A0A6G0HWV0"/>
<dbReference type="Proteomes" id="UP000424527">
    <property type="component" value="Unassembled WGS sequence"/>
</dbReference>
<comment type="caution">
    <text evidence="2">The sequence shown here is derived from an EMBL/GenBank/DDBJ whole genome shotgun (WGS) entry which is preliminary data.</text>
</comment>
<evidence type="ECO:0000313" key="3">
    <source>
        <dbReference type="Proteomes" id="UP000424527"/>
    </source>
</evidence>
<feature type="compositionally biased region" description="Basic and acidic residues" evidence="1">
    <location>
        <begin position="37"/>
        <end position="56"/>
    </location>
</feature>
<accession>A0A6G0HWV0</accession>
<keyword evidence="3" id="KW-1185">Reference proteome</keyword>
<feature type="region of interest" description="Disordered" evidence="1">
    <location>
        <begin position="33"/>
        <end position="76"/>
    </location>
</feature>
<gene>
    <name evidence="2" type="ORF">D5F01_LYC18859</name>
</gene>
<evidence type="ECO:0000256" key="1">
    <source>
        <dbReference type="SAM" id="MobiDB-lite"/>
    </source>
</evidence>
<evidence type="ECO:0000313" key="2">
    <source>
        <dbReference type="EMBL" id="KAE8283456.1"/>
    </source>
</evidence>
<sequence>MILPATNLGPPPSSLPGSLALIRSPRLCLAAAGGGEGRWKERREVETEKEGGEARQRGPAYTGSEWKSSRTKAESGSLFPLCGYQGERLSHSETQGETESCLCGEAQQQQQQQSAARLPRLCEESWVGLLLGILNKDKKKNQRRQPVISCHDWEQEEGGGSLKIMDQVRMERMERRGGD</sequence>
<protein>
    <submittedName>
        <fullName evidence="2">Uncharacterized protein</fullName>
    </submittedName>
</protein>
<dbReference type="EMBL" id="REGW02000018">
    <property type="protein sequence ID" value="KAE8283456.1"/>
    <property type="molecule type" value="Genomic_DNA"/>
</dbReference>
<reference evidence="2 3" key="1">
    <citation type="submission" date="2019-07" db="EMBL/GenBank/DDBJ databases">
        <title>Chromosome genome assembly for large yellow croaker.</title>
        <authorList>
            <person name="Xiao S."/>
        </authorList>
    </citation>
    <scope>NUCLEOTIDE SEQUENCE [LARGE SCALE GENOMIC DNA]</scope>
    <source>
        <strain evidence="2">JMULYC20181020</strain>
        <tissue evidence="2">Muscle</tissue>
    </source>
</reference>
<name>A0A6G0HWV0_LARCR</name>
<proteinExistence type="predicted"/>
<organism evidence="2 3">
    <name type="scientific">Larimichthys crocea</name>
    <name type="common">Large yellow croaker</name>
    <name type="synonym">Pseudosciaena crocea</name>
    <dbReference type="NCBI Taxonomy" id="215358"/>
    <lineage>
        <taxon>Eukaryota</taxon>
        <taxon>Metazoa</taxon>
        <taxon>Chordata</taxon>
        <taxon>Craniata</taxon>
        <taxon>Vertebrata</taxon>
        <taxon>Euteleostomi</taxon>
        <taxon>Actinopterygii</taxon>
        <taxon>Neopterygii</taxon>
        <taxon>Teleostei</taxon>
        <taxon>Neoteleostei</taxon>
        <taxon>Acanthomorphata</taxon>
        <taxon>Eupercaria</taxon>
        <taxon>Sciaenidae</taxon>
        <taxon>Larimichthys</taxon>
    </lineage>
</organism>